<dbReference type="InterPro" id="IPR032790">
    <property type="entry name" value="GDE_C"/>
</dbReference>
<sequence>MIDDEMHAALLPIVEGQQVQPAAIKLIEEEEQQQVNATSITLKCGDSFLLLDVCGDLLSTRQEMGLFRHGTRFLRSCNLFLEGKKLVALSHQTSTMSDACHIDLTNMPLQLTEETLLEQGVVHVDRFIELEQDYLKQTFTITNFYTTDLSLTLSLMVGADYCDMFEVRGTVREKRGVQQPIKIGQNGVQLSYQGLDQVTRSTAIQASPEPSSNQGEQMDWKLQLTRGEPVEISLLLHMSESSQETIETAQAITLWRETQRPTLETDHPFFNRLLERGIQDLMMLSTMTPHGYYPYAGIPWFNCPFGRDGLITALEFLPLYPQVARGTLAFLAAYQGTKIDAFTDEEPGKIFHEFRKGEMAACREIPYIPYYGTIDATPLFVILFEAYMRWTDDISFLEQHWSHIQAAIDWMINYGDQDGDSFLEYSRKASTGLANQGWKDAWDSMTHSDSRIARSPLALCEVQGYAYAAYRAGSYLARRLRRAEEARTWDLLAETLQKNFLEQFWWEAEQSVYMALAENKEPCDVVASNAGQCLWTGILPDDKARQIIERLMRKDMFSGWGMRTLSTKAARYNPLSYHNGSVWPHDTALVGSGFALYGGKQEAGQLLKSLFEASQHFPDARLPELYCGFERREGYGPTRYPVSCSPQAWAAGAPVTLLFSLLGLHPNAAEGRLTLHQPTLPDWLGSLEINGLTVGSQRLHLRFNRRGSQTDVSIGRDNAVDVRVLY</sequence>
<feature type="domain" description="Glycogen debranching enzyme C-terminal" evidence="1">
    <location>
        <begin position="295"/>
        <end position="652"/>
    </location>
</feature>
<proteinExistence type="predicted"/>
<organism evidence="3 4">
    <name type="scientific">Dictyobacter aurantiacus</name>
    <dbReference type="NCBI Taxonomy" id="1936993"/>
    <lineage>
        <taxon>Bacteria</taxon>
        <taxon>Bacillati</taxon>
        <taxon>Chloroflexota</taxon>
        <taxon>Ktedonobacteria</taxon>
        <taxon>Ktedonobacterales</taxon>
        <taxon>Dictyobacteraceae</taxon>
        <taxon>Dictyobacter</taxon>
    </lineage>
</organism>
<dbReference type="OrthoDB" id="9759959at2"/>
<reference evidence="4" key="1">
    <citation type="submission" date="2018-12" db="EMBL/GenBank/DDBJ databases">
        <title>Tengunoibacter tsumagoiensis gen. nov., sp. nov., Dictyobacter kobayashii sp. nov., D. alpinus sp. nov., and D. joshuensis sp. nov. and description of Dictyobacteraceae fam. nov. within the order Ktedonobacterales isolated from Tengu-no-mugimeshi.</title>
        <authorList>
            <person name="Wang C.M."/>
            <person name="Zheng Y."/>
            <person name="Sakai Y."/>
            <person name="Toyoda A."/>
            <person name="Minakuchi Y."/>
            <person name="Abe K."/>
            <person name="Yokota A."/>
            <person name="Yabe S."/>
        </authorList>
    </citation>
    <scope>NUCLEOTIDE SEQUENCE [LARGE SCALE GENOMIC DNA]</scope>
    <source>
        <strain evidence="4">S-27</strain>
    </source>
</reference>
<dbReference type="SUPFAM" id="SSF48208">
    <property type="entry name" value="Six-hairpin glycosidases"/>
    <property type="match status" value="1"/>
</dbReference>
<dbReference type="Pfam" id="PF06202">
    <property type="entry name" value="GDE_C"/>
    <property type="match status" value="1"/>
</dbReference>
<dbReference type="GO" id="GO:0005975">
    <property type="term" value="P:carbohydrate metabolic process"/>
    <property type="evidence" value="ECO:0007669"/>
    <property type="project" value="InterPro"/>
</dbReference>
<dbReference type="RefSeq" id="WP_160145829.1">
    <property type="nucleotide sequence ID" value="NZ_BIFQ01000001.1"/>
</dbReference>
<evidence type="ECO:0000259" key="2">
    <source>
        <dbReference type="Pfam" id="PF14742"/>
    </source>
</evidence>
<name>A0A401ZEG6_9CHLR</name>
<feature type="domain" description="Putative glycogen debranching enzyme N-terminal" evidence="2">
    <location>
        <begin position="42"/>
        <end position="234"/>
    </location>
</feature>
<evidence type="ECO:0000259" key="1">
    <source>
        <dbReference type="Pfam" id="PF06202"/>
    </source>
</evidence>
<dbReference type="Pfam" id="PF14742">
    <property type="entry name" value="GDE_N_bis"/>
    <property type="match status" value="1"/>
</dbReference>
<keyword evidence="4" id="KW-1185">Reference proteome</keyword>
<evidence type="ECO:0000313" key="4">
    <source>
        <dbReference type="Proteomes" id="UP000287224"/>
    </source>
</evidence>
<protein>
    <submittedName>
        <fullName evidence="3">Amylo-alpha-1,6-glucosidase</fullName>
    </submittedName>
</protein>
<dbReference type="EMBL" id="BIFQ01000001">
    <property type="protein sequence ID" value="GCE05236.1"/>
    <property type="molecule type" value="Genomic_DNA"/>
</dbReference>
<dbReference type="Gene3D" id="1.50.10.10">
    <property type="match status" value="1"/>
</dbReference>
<dbReference type="AlphaFoldDB" id="A0A401ZEG6"/>
<comment type="caution">
    <text evidence="3">The sequence shown here is derived from an EMBL/GenBank/DDBJ whole genome shotgun (WGS) entry which is preliminary data.</text>
</comment>
<dbReference type="InterPro" id="IPR012341">
    <property type="entry name" value="6hp_glycosidase-like_sf"/>
</dbReference>
<gene>
    <name evidence="3" type="ORF">KDAU_25650</name>
</gene>
<dbReference type="InterPro" id="IPR032856">
    <property type="entry name" value="GDE_N_bis"/>
</dbReference>
<dbReference type="InterPro" id="IPR008928">
    <property type="entry name" value="6-hairpin_glycosidase_sf"/>
</dbReference>
<accession>A0A401ZEG6</accession>
<evidence type="ECO:0000313" key="3">
    <source>
        <dbReference type="EMBL" id="GCE05236.1"/>
    </source>
</evidence>
<dbReference type="Proteomes" id="UP000287224">
    <property type="component" value="Unassembled WGS sequence"/>
</dbReference>